<evidence type="ECO:0000313" key="1">
    <source>
        <dbReference type="EnsemblMetazoa" id="GPAI022630-PA"/>
    </source>
</evidence>
<sequence>MHYVNQIGMRFFDSIQDGKNTKLKHRLNISNRSPDPFKCATILERDICCDQKLRGELLKPMRHAVKGILVLHSQGAVVVLTTNWKNRIRFLFHQYWYSAEQVTENNSYQQSYD</sequence>
<keyword evidence="2" id="KW-1185">Reference proteome</keyword>
<name>A0A1A9ZRF0_GLOPL</name>
<evidence type="ECO:0000313" key="2">
    <source>
        <dbReference type="Proteomes" id="UP000092445"/>
    </source>
</evidence>
<dbReference type="AlphaFoldDB" id="A0A1A9ZRF0"/>
<dbReference type="VEuPathDB" id="VectorBase:GPAI022630"/>
<organism evidence="1 2">
    <name type="scientific">Glossina pallidipes</name>
    <name type="common">Tsetse fly</name>
    <dbReference type="NCBI Taxonomy" id="7398"/>
    <lineage>
        <taxon>Eukaryota</taxon>
        <taxon>Metazoa</taxon>
        <taxon>Ecdysozoa</taxon>
        <taxon>Arthropoda</taxon>
        <taxon>Hexapoda</taxon>
        <taxon>Insecta</taxon>
        <taxon>Pterygota</taxon>
        <taxon>Neoptera</taxon>
        <taxon>Endopterygota</taxon>
        <taxon>Diptera</taxon>
        <taxon>Brachycera</taxon>
        <taxon>Muscomorpha</taxon>
        <taxon>Hippoboscoidea</taxon>
        <taxon>Glossinidae</taxon>
        <taxon>Glossina</taxon>
    </lineage>
</organism>
<reference evidence="1" key="2">
    <citation type="submission" date="2020-05" db="UniProtKB">
        <authorList>
            <consortium name="EnsemblMetazoa"/>
        </authorList>
    </citation>
    <scope>IDENTIFICATION</scope>
    <source>
        <strain evidence="1">IAEA</strain>
    </source>
</reference>
<protein>
    <submittedName>
        <fullName evidence="1">Uncharacterized protein</fullName>
    </submittedName>
</protein>
<proteinExistence type="predicted"/>
<dbReference type="EnsemblMetazoa" id="GPAI022630-RA">
    <property type="protein sequence ID" value="GPAI022630-PA"/>
    <property type="gene ID" value="GPAI022630"/>
</dbReference>
<dbReference type="Proteomes" id="UP000092445">
    <property type="component" value="Unassembled WGS sequence"/>
</dbReference>
<accession>A0A1A9ZRF0</accession>
<reference evidence="2" key="1">
    <citation type="submission" date="2014-03" db="EMBL/GenBank/DDBJ databases">
        <authorList>
            <person name="Aksoy S."/>
            <person name="Warren W."/>
            <person name="Wilson R.K."/>
        </authorList>
    </citation>
    <scope>NUCLEOTIDE SEQUENCE [LARGE SCALE GENOMIC DNA]</scope>
    <source>
        <strain evidence="2">IAEA</strain>
    </source>
</reference>